<sequence length="48" mass="5092">MHVADAERAIDPTDDVAEAQWLGAGRHGRVPFTSMSWSSPGAVSMGHV</sequence>
<gene>
    <name evidence="1" type="ORF">V1479_20985</name>
</gene>
<dbReference type="Proteomes" id="UP001559025">
    <property type="component" value="Unassembled WGS sequence"/>
</dbReference>
<protein>
    <submittedName>
        <fullName evidence="1">Uncharacterized protein</fullName>
    </submittedName>
</protein>
<keyword evidence="2" id="KW-1185">Reference proteome</keyword>
<proteinExistence type="predicted"/>
<dbReference type="EMBL" id="JAZHFV010000007">
    <property type="protein sequence ID" value="MEX4009795.1"/>
    <property type="molecule type" value="Genomic_DNA"/>
</dbReference>
<reference evidence="1 2" key="1">
    <citation type="submission" date="2024-01" db="EMBL/GenBank/DDBJ databases">
        <title>New evidence supports the origin of RcGTA from prophage.</title>
        <authorList>
            <person name="Xu Y."/>
            <person name="Liu B."/>
            <person name="Chen F."/>
        </authorList>
    </citation>
    <scope>NUCLEOTIDE SEQUENCE [LARGE SCALE GENOMIC DNA]</scope>
    <source>
        <strain evidence="1 2">CBW1107-2</strain>
    </source>
</reference>
<dbReference type="RefSeq" id="WP_368804614.1">
    <property type="nucleotide sequence ID" value="NZ_JAZHFV010000007.1"/>
</dbReference>
<evidence type="ECO:0000313" key="1">
    <source>
        <dbReference type="EMBL" id="MEX4009795.1"/>
    </source>
</evidence>
<comment type="caution">
    <text evidence="1">The sequence shown here is derived from an EMBL/GenBank/DDBJ whole genome shotgun (WGS) entry which is preliminary data.</text>
</comment>
<organism evidence="1 2">
    <name type="scientific">Neoaquamicrobium sediminum</name>
    <dbReference type="NCBI Taxonomy" id="1849104"/>
    <lineage>
        <taxon>Bacteria</taxon>
        <taxon>Pseudomonadati</taxon>
        <taxon>Pseudomonadota</taxon>
        <taxon>Alphaproteobacteria</taxon>
        <taxon>Hyphomicrobiales</taxon>
        <taxon>Phyllobacteriaceae</taxon>
        <taxon>Neoaquamicrobium</taxon>
    </lineage>
</organism>
<accession>A0ABV3WYQ3</accession>
<evidence type="ECO:0000313" key="2">
    <source>
        <dbReference type="Proteomes" id="UP001559025"/>
    </source>
</evidence>
<name>A0ABV3WYQ3_9HYPH</name>